<keyword evidence="4" id="KW-1185">Reference proteome</keyword>
<accession>A0ABQ6JG58</accession>
<dbReference type="Proteomes" id="UP001157017">
    <property type="component" value="Unassembled WGS sequence"/>
</dbReference>
<dbReference type="EMBL" id="BSUZ01000001">
    <property type="protein sequence ID" value="GMA87173.1"/>
    <property type="molecule type" value="Genomic_DNA"/>
</dbReference>
<evidence type="ECO:0000256" key="2">
    <source>
        <dbReference type="SAM" id="Phobius"/>
    </source>
</evidence>
<evidence type="ECO:0000313" key="3">
    <source>
        <dbReference type="EMBL" id="GMA87173.1"/>
    </source>
</evidence>
<evidence type="ECO:0000313" key="4">
    <source>
        <dbReference type="Proteomes" id="UP001157017"/>
    </source>
</evidence>
<dbReference type="PANTHER" id="PTHR37309:SF1">
    <property type="entry name" value="SLR0284 PROTEIN"/>
    <property type="match status" value="1"/>
</dbReference>
<comment type="caution">
    <text evidence="3">The sequence shown here is derived from an EMBL/GenBank/DDBJ whole genome shotgun (WGS) entry which is preliminary data.</text>
</comment>
<reference evidence="4" key="1">
    <citation type="journal article" date="2019" name="Int. J. Syst. Evol. Microbiol.">
        <title>The Global Catalogue of Microorganisms (GCM) 10K type strain sequencing project: providing services to taxonomists for standard genome sequencing and annotation.</title>
        <authorList>
            <consortium name="The Broad Institute Genomics Platform"/>
            <consortium name="The Broad Institute Genome Sequencing Center for Infectious Disease"/>
            <person name="Wu L."/>
            <person name="Ma J."/>
        </authorList>
    </citation>
    <scope>NUCLEOTIDE SEQUENCE [LARGE SCALE GENOMIC DNA]</scope>
    <source>
        <strain evidence="4">NBRC 108730</strain>
    </source>
</reference>
<dbReference type="InterPro" id="IPR007165">
    <property type="entry name" value="Phage_holin_4_2"/>
</dbReference>
<feature type="transmembrane region" description="Helical" evidence="2">
    <location>
        <begin position="60"/>
        <end position="81"/>
    </location>
</feature>
<dbReference type="PANTHER" id="PTHR37309">
    <property type="entry name" value="SLR0284 PROTEIN"/>
    <property type="match status" value="1"/>
</dbReference>
<name>A0ABQ6JG58_9ACTN</name>
<feature type="transmembrane region" description="Helical" evidence="2">
    <location>
        <begin position="32"/>
        <end position="53"/>
    </location>
</feature>
<keyword evidence="2" id="KW-0812">Transmembrane</keyword>
<dbReference type="Pfam" id="PF04020">
    <property type="entry name" value="Phage_holin_4_2"/>
    <property type="match status" value="1"/>
</dbReference>
<feature type="compositionally biased region" description="Basic and acidic residues" evidence="1">
    <location>
        <begin position="108"/>
        <end position="126"/>
    </location>
</feature>
<sequence length="126" mass="12962">MRVVVSAVAVWVVTLLLPGVVVEGPPGAMGSTLYEVLTFLAVGLVLALVDAVVRPIVKTLAFPLYVLTLGLFSVVVNAAMLEPGGLAARPDAADVHHRPVLVDGGAGRGDRVAGQHGAERGAPRRP</sequence>
<keyword evidence="2" id="KW-0472">Membrane</keyword>
<feature type="region of interest" description="Disordered" evidence="1">
    <location>
        <begin position="102"/>
        <end position="126"/>
    </location>
</feature>
<keyword evidence="2" id="KW-1133">Transmembrane helix</keyword>
<gene>
    <name evidence="3" type="ORF">GCM10025868_24230</name>
</gene>
<evidence type="ECO:0000256" key="1">
    <source>
        <dbReference type="SAM" id="MobiDB-lite"/>
    </source>
</evidence>
<organism evidence="3 4">
    <name type="scientific">Angustibacter aerolatus</name>
    <dbReference type="NCBI Taxonomy" id="1162965"/>
    <lineage>
        <taxon>Bacteria</taxon>
        <taxon>Bacillati</taxon>
        <taxon>Actinomycetota</taxon>
        <taxon>Actinomycetes</taxon>
        <taxon>Kineosporiales</taxon>
        <taxon>Kineosporiaceae</taxon>
    </lineage>
</organism>
<protein>
    <submittedName>
        <fullName evidence="3">Uncharacterized protein</fullName>
    </submittedName>
</protein>
<proteinExistence type="predicted"/>